<dbReference type="AlphaFoldDB" id="W6PZV4"/>
<dbReference type="EMBL" id="HG792015">
    <property type="protein sequence ID" value="CDM29788.1"/>
    <property type="molecule type" value="Genomic_DNA"/>
</dbReference>
<dbReference type="GO" id="GO:0005524">
    <property type="term" value="F:ATP binding"/>
    <property type="evidence" value="ECO:0007669"/>
    <property type="project" value="InterPro"/>
</dbReference>
<dbReference type="Proteomes" id="UP000030686">
    <property type="component" value="Unassembled WGS sequence"/>
</dbReference>
<dbReference type="Pfam" id="PF00069">
    <property type="entry name" value="Pkinase"/>
    <property type="match status" value="1"/>
</dbReference>
<dbReference type="Gene3D" id="1.10.510.10">
    <property type="entry name" value="Transferase(Phosphotransferase) domain 1"/>
    <property type="match status" value="1"/>
</dbReference>
<name>W6PZV4_PENRF</name>
<protein>
    <submittedName>
        <fullName evidence="2">Protein kinase-like domain</fullName>
    </submittedName>
</protein>
<dbReference type="InterPro" id="IPR000719">
    <property type="entry name" value="Prot_kinase_dom"/>
</dbReference>
<evidence type="ECO:0000313" key="3">
    <source>
        <dbReference type="Proteomes" id="UP000030686"/>
    </source>
</evidence>
<dbReference type="OMA" id="LQEARIC"/>
<dbReference type="GO" id="GO:0004672">
    <property type="term" value="F:protein kinase activity"/>
    <property type="evidence" value="ECO:0007669"/>
    <property type="project" value="InterPro"/>
</dbReference>
<dbReference type="OrthoDB" id="4062651at2759"/>
<accession>W6PZV4</accession>
<dbReference type="SUPFAM" id="SSF56112">
    <property type="entry name" value="Protein kinase-like (PK-like)"/>
    <property type="match status" value="1"/>
</dbReference>
<keyword evidence="3" id="KW-1185">Reference proteome</keyword>
<gene>
    <name evidence="2" type="ORF">PROQFM164_S01g003601</name>
</gene>
<organism evidence="2 3">
    <name type="scientific">Penicillium roqueforti (strain FM164)</name>
    <dbReference type="NCBI Taxonomy" id="1365484"/>
    <lineage>
        <taxon>Eukaryota</taxon>
        <taxon>Fungi</taxon>
        <taxon>Dikarya</taxon>
        <taxon>Ascomycota</taxon>
        <taxon>Pezizomycotina</taxon>
        <taxon>Eurotiomycetes</taxon>
        <taxon>Eurotiomycetidae</taxon>
        <taxon>Eurotiales</taxon>
        <taxon>Aspergillaceae</taxon>
        <taxon>Penicillium</taxon>
    </lineage>
</organism>
<keyword evidence="2" id="KW-0418">Kinase</keyword>
<dbReference type="STRING" id="1365484.W6PZV4"/>
<keyword evidence="2" id="KW-0808">Transferase</keyword>
<reference evidence="2" key="1">
    <citation type="journal article" date="2014" name="Nat. Commun.">
        <title>Multiple recent horizontal transfers of a large genomic region in cheese making fungi.</title>
        <authorList>
            <person name="Cheeseman K."/>
            <person name="Ropars J."/>
            <person name="Renault P."/>
            <person name="Dupont J."/>
            <person name="Gouzy J."/>
            <person name="Branca A."/>
            <person name="Abraham A.L."/>
            <person name="Ceppi M."/>
            <person name="Conseiller E."/>
            <person name="Debuchy R."/>
            <person name="Malagnac F."/>
            <person name="Goarin A."/>
            <person name="Silar P."/>
            <person name="Lacoste S."/>
            <person name="Sallet E."/>
            <person name="Bensimon A."/>
            <person name="Giraud T."/>
            <person name="Brygoo Y."/>
        </authorList>
    </citation>
    <scope>NUCLEOTIDE SEQUENCE [LARGE SCALE GENOMIC DNA]</scope>
    <source>
        <strain evidence="2">FM164</strain>
    </source>
</reference>
<evidence type="ECO:0000259" key="1">
    <source>
        <dbReference type="PROSITE" id="PS50011"/>
    </source>
</evidence>
<feature type="domain" description="Protein kinase" evidence="1">
    <location>
        <begin position="59"/>
        <end position="249"/>
    </location>
</feature>
<proteinExistence type="predicted"/>
<evidence type="ECO:0000313" key="2">
    <source>
        <dbReference type="EMBL" id="CDM29788.1"/>
    </source>
</evidence>
<sequence>MHYRDMAEIWELGGSPKLRYTNVIFQDGDKYFAAQLPGKFAHPDEILPEAESCLKEIPAEHIWPLLEDGLSICHDADNPDVYIKQPQLLDYDGSEFLSVLLLQEARICQVLMQNEHRNIARYLGCVVKGGRITGLCFQRYVETLAGCLEAGRSVDNKSCLQQIKAGLDHLHALNLIHNDIHMRNIMIASQEAVIIDFDSCIIKGHQLPAKHKRGRIPEDVWTAGFENDHLGFKIFQDKLLSGDIYYLRT</sequence>
<dbReference type="InterPro" id="IPR011009">
    <property type="entry name" value="Kinase-like_dom_sf"/>
</dbReference>
<dbReference type="PROSITE" id="PS50011">
    <property type="entry name" value="PROTEIN_KINASE_DOM"/>
    <property type="match status" value="1"/>
</dbReference>